<organism evidence="2 3">
    <name type="scientific">Candidatus Enterococcus murrayae</name>
    <dbReference type="NCBI Taxonomy" id="2815321"/>
    <lineage>
        <taxon>Bacteria</taxon>
        <taxon>Bacillati</taxon>
        <taxon>Bacillota</taxon>
        <taxon>Bacilli</taxon>
        <taxon>Lactobacillales</taxon>
        <taxon>Enterococcaceae</taxon>
        <taxon>Enterococcus</taxon>
    </lineage>
</organism>
<feature type="transmembrane region" description="Helical" evidence="1">
    <location>
        <begin position="55"/>
        <end position="75"/>
    </location>
</feature>
<keyword evidence="1" id="KW-1133">Transmembrane helix</keyword>
<evidence type="ECO:0000313" key="3">
    <source>
        <dbReference type="Proteomes" id="UP000664495"/>
    </source>
</evidence>
<name>A0ABS3HJ08_9ENTE</name>
<feature type="transmembrane region" description="Helical" evidence="1">
    <location>
        <begin position="15"/>
        <end position="34"/>
    </location>
</feature>
<evidence type="ECO:0000256" key="1">
    <source>
        <dbReference type="SAM" id="Phobius"/>
    </source>
</evidence>
<proteinExistence type="predicted"/>
<sequence length="112" mass="12225">MFVASLIEKAHVDSVPLLFAGLGLATLVISLQPYTGGLGYRGIAFCCYGKRIWQFSNCLFGGLLIFVSLLLYLLFKTGGLPASNKVIIATIACLLCSFISDLVTLYLKRLRE</sequence>
<protein>
    <recommendedName>
        <fullName evidence="4">Integral membrane protein</fullName>
    </recommendedName>
</protein>
<keyword evidence="3" id="KW-1185">Reference proteome</keyword>
<gene>
    <name evidence="2" type="ORF">JZO85_11470</name>
</gene>
<evidence type="ECO:0000313" key="2">
    <source>
        <dbReference type="EMBL" id="MBO0452894.1"/>
    </source>
</evidence>
<feature type="transmembrane region" description="Helical" evidence="1">
    <location>
        <begin position="87"/>
        <end position="107"/>
    </location>
</feature>
<keyword evidence="1" id="KW-0472">Membrane</keyword>
<evidence type="ECO:0008006" key="4">
    <source>
        <dbReference type="Google" id="ProtNLM"/>
    </source>
</evidence>
<dbReference type="Proteomes" id="UP000664495">
    <property type="component" value="Unassembled WGS sequence"/>
</dbReference>
<accession>A0ABS3HJ08</accession>
<dbReference type="EMBL" id="JAFLVR010000026">
    <property type="protein sequence ID" value="MBO0452894.1"/>
    <property type="molecule type" value="Genomic_DNA"/>
</dbReference>
<dbReference type="RefSeq" id="WP_207108668.1">
    <property type="nucleotide sequence ID" value="NZ_JAFLVR010000026.1"/>
</dbReference>
<keyword evidence="1" id="KW-0812">Transmembrane</keyword>
<reference evidence="2 3" key="1">
    <citation type="submission" date="2021-03" db="EMBL/GenBank/DDBJ databases">
        <title>Enterococcal diversity collection.</title>
        <authorList>
            <person name="Gilmore M.S."/>
            <person name="Schwartzman J."/>
            <person name="Van Tyne D."/>
            <person name="Martin M."/>
            <person name="Earl A.M."/>
            <person name="Manson A.L."/>
            <person name="Straub T."/>
            <person name="Salamzade R."/>
            <person name="Saavedra J."/>
            <person name="Lebreton F."/>
            <person name="Prichula J."/>
            <person name="Schaufler K."/>
            <person name="Gaca A."/>
            <person name="Sgardioli B."/>
            <person name="Wagenaar J."/>
            <person name="Strong T."/>
        </authorList>
    </citation>
    <scope>NUCLEOTIDE SEQUENCE [LARGE SCALE GENOMIC DNA]</scope>
    <source>
        <strain evidence="2 3">MJM16</strain>
    </source>
</reference>
<comment type="caution">
    <text evidence="2">The sequence shown here is derived from an EMBL/GenBank/DDBJ whole genome shotgun (WGS) entry which is preliminary data.</text>
</comment>